<evidence type="ECO:0000313" key="1">
    <source>
        <dbReference type="EMBL" id="GAA0183790.1"/>
    </source>
</evidence>
<keyword evidence="2" id="KW-1185">Reference proteome</keyword>
<sequence length="67" mass="7426">MIPATWGCPGSQESHNGPYRCRRRRGGRCNLDTPAYFDLLRGVKALAGVRLVGAIVRNVIKEEDEVV</sequence>
<gene>
    <name evidence="1" type="ORF">LIER_31141</name>
</gene>
<proteinExistence type="predicted"/>
<organism evidence="1 2">
    <name type="scientific">Lithospermum erythrorhizon</name>
    <name type="common">Purple gromwell</name>
    <name type="synonym">Lithospermum officinale var. erythrorhizon</name>
    <dbReference type="NCBI Taxonomy" id="34254"/>
    <lineage>
        <taxon>Eukaryota</taxon>
        <taxon>Viridiplantae</taxon>
        <taxon>Streptophyta</taxon>
        <taxon>Embryophyta</taxon>
        <taxon>Tracheophyta</taxon>
        <taxon>Spermatophyta</taxon>
        <taxon>Magnoliopsida</taxon>
        <taxon>eudicotyledons</taxon>
        <taxon>Gunneridae</taxon>
        <taxon>Pentapetalae</taxon>
        <taxon>asterids</taxon>
        <taxon>lamiids</taxon>
        <taxon>Boraginales</taxon>
        <taxon>Boraginaceae</taxon>
        <taxon>Boraginoideae</taxon>
        <taxon>Lithospermeae</taxon>
        <taxon>Lithospermum</taxon>
    </lineage>
</organism>
<name>A0AAV3RSB2_LITER</name>
<dbReference type="AlphaFoldDB" id="A0AAV3RSB2"/>
<accession>A0AAV3RSB2</accession>
<reference evidence="1 2" key="1">
    <citation type="submission" date="2024-01" db="EMBL/GenBank/DDBJ databases">
        <title>The complete chloroplast genome sequence of Lithospermum erythrorhizon: insights into the phylogenetic relationship among Boraginaceae species and the maternal lineages of purple gromwells.</title>
        <authorList>
            <person name="Okada T."/>
            <person name="Watanabe K."/>
        </authorList>
    </citation>
    <scope>NUCLEOTIDE SEQUENCE [LARGE SCALE GENOMIC DNA]</scope>
</reference>
<comment type="caution">
    <text evidence="1">The sequence shown here is derived from an EMBL/GenBank/DDBJ whole genome shotgun (WGS) entry which is preliminary data.</text>
</comment>
<dbReference type="EMBL" id="BAABME010011456">
    <property type="protein sequence ID" value="GAA0183790.1"/>
    <property type="molecule type" value="Genomic_DNA"/>
</dbReference>
<protein>
    <submittedName>
        <fullName evidence="1">Uncharacterized protein</fullName>
    </submittedName>
</protein>
<evidence type="ECO:0000313" key="2">
    <source>
        <dbReference type="Proteomes" id="UP001454036"/>
    </source>
</evidence>
<dbReference type="Proteomes" id="UP001454036">
    <property type="component" value="Unassembled WGS sequence"/>
</dbReference>